<dbReference type="Proteomes" id="UP001208651">
    <property type="component" value="Unassembled WGS sequence"/>
</dbReference>
<evidence type="ECO:0000313" key="2">
    <source>
        <dbReference type="Proteomes" id="UP001208651"/>
    </source>
</evidence>
<dbReference type="AlphaFoldDB" id="A0AAW5RS22"/>
<organism evidence="1 2">
    <name type="scientific">Aeromonas media</name>
    <dbReference type="NCBI Taxonomy" id="651"/>
    <lineage>
        <taxon>Bacteria</taxon>
        <taxon>Pseudomonadati</taxon>
        <taxon>Pseudomonadota</taxon>
        <taxon>Gammaproteobacteria</taxon>
        <taxon>Aeromonadales</taxon>
        <taxon>Aeromonadaceae</taxon>
        <taxon>Aeromonas</taxon>
    </lineage>
</organism>
<dbReference type="EMBL" id="JAJVCY010000030">
    <property type="protein sequence ID" value="MCV3289597.1"/>
    <property type="molecule type" value="Genomic_DNA"/>
</dbReference>
<protein>
    <submittedName>
        <fullName evidence="1">Uncharacterized protein</fullName>
    </submittedName>
</protein>
<dbReference type="RefSeq" id="WP_263685632.1">
    <property type="nucleotide sequence ID" value="NZ_JAJVCY010000030.1"/>
</dbReference>
<comment type="caution">
    <text evidence="1">The sequence shown here is derived from an EMBL/GenBank/DDBJ whole genome shotgun (WGS) entry which is preliminary data.</text>
</comment>
<evidence type="ECO:0000313" key="1">
    <source>
        <dbReference type="EMBL" id="MCV3289597.1"/>
    </source>
</evidence>
<gene>
    <name evidence="1" type="ORF">LZT28_15285</name>
</gene>
<sequence length="104" mass="11987">MGRNWQWSFDHGHAKRLEREREAAEQGIAECDVDRTVPLHSRDGTMQSQFAKGWRSVTSSEIYDARHRHRFNILTTGNDKVAEHCARLRALFADTANKESSCSR</sequence>
<proteinExistence type="predicted"/>
<accession>A0AAW5RS22</accession>
<reference evidence="1" key="1">
    <citation type="submission" date="2022-01" db="EMBL/GenBank/DDBJ databases">
        <title>Comparison of Fish pathogen Aeromonas spp.</title>
        <authorList>
            <person name="Dubey S."/>
            <person name="Sorum H."/>
            <person name="Munangandu H.M."/>
        </authorList>
    </citation>
    <scope>NUCLEOTIDE SEQUENCE</scope>
    <source>
        <strain evidence="1">SD/21-15</strain>
    </source>
</reference>
<name>A0AAW5RS22_AERME</name>